<keyword evidence="1" id="KW-0808">Transferase</keyword>
<organism evidence="1 2">
    <name type="scientific">Neophaeococcomyces mojaviensis</name>
    <dbReference type="NCBI Taxonomy" id="3383035"/>
    <lineage>
        <taxon>Eukaryota</taxon>
        <taxon>Fungi</taxon>
        <taxon>Dikarya</taxon>
        <taxon>Ascomycota</taxon>
        <taxon>Pezizomycotina</taxon>
        <taxon>Eurotiomycetes</taxon>
        <taxon>Chaetothyriomycetidae</taxon>
        <taxon>Chaetothyriales</taxon>
        <taxon>Chaetothyriales incertae sedis</taxon>
        <taxon>Neophaeococcomyces</taxon>
    </lineage>
</organism>
<name>A0ACC3AFZ8_9EURO</name>
<reference evidence="1" key="1">
    <citation type="submission" date="2022-10" db="EMBL/GenBank/DDBJ databases">
        <title>Culturing micro-colonial fungi from biological soil crusts in the Mojave desert and describing Neophaeococcomyces mojavensis, and introducing the new genera and species Taxawa tesnikishii.</title>
        <authorList>
            <person name="Kurbessoian T."/>
            <person name="Stajich J.E."/>
        </authorList>
    </citation>
    <scope>NUCLEOTIDE SEQUENCE</scope>
    <source>
        <strain evidence="1">JES_112</strain>
    </source>
</reference>
<comment type="caution">
    <text evidence="1">The sequence shown here is derived from an EMBL/GenBank/DDBJ whole genome shotgun (WGS) entry which is preliminary data.</text>
</comment>
<gene>
    <name evidence="1" type="primary">HRD1</name>
    <name evidence="1" type="ORF">H2198_001718</name>
</gene>
<dbReference type="Proteomes" id="UP001172386">
    <property type="component" value="Unassembled WGS sequence"/>
</dbReference>
<proteinExistence type="predicted"/>
<protein>
    <submittedName>
        <fullName evidence="1">E3 ubiquitin-protein ligase hrd1</fullName>
        <ecNumber evidence="1">2.3.2.27</ecNumber>
    </submittedName>
</protein>
<dbReference type="EMBL" id="JAPDRQ010000020">
    <property type="protein sequence ID" value="KAJ9661753.1"/>
    <property type="molecule type" value="Genomic_DNA"/>
</dbReference>
<evidence type="ECO:0000313" key="1">
    <source>
        <dbReference type="EMBL" id="KAJ9661753.1"/>
    </source>
</evidence>
<accession>A0ACC3AFZ8</accession>
<keyword evidence="2" id="KW-1185">Reference proteome</keyword>
<sequence>MPPQAATMRSRWTAYAALSAVLAGGVVLKALAQRPNFYSAAVYLSQSSANLMILCNLVFVTASSALLLLQKLLYGPLRPIEVEQLYEKAWFAVTETCLAMTIFRGEIGAWFLVMFFSLLAGKVWGWIGEGRVEVLEQQQHNMQQGRSAGLFHMRLALSLGLGVLFDLSMLEYVVGQVLHMPRPDMLVMFGFEFAVLTITSLSTATRYALNLIEIGIVRGQKQKRAAAIRNERIDNAVRELQARQPQQTESTGDADAAQPAQPLPNARQAEERVRAVAAAAAQPIDEADIEVEGWEAKGRWVFYLDLATDFCKLVVYLSFFFILLIFYGLPLHIMRDVFLTCRSFFKRIGDFMRYRTATRDMNERYPDATDADFGREDVCIICREEMRPYVPPAQGQPTDPMAERMRPKKLPCGHVLHFSCLRSWLERQQICPTCRATVVPTPQPRPAAGAQGAAGRGQHGRNPGNGGPRVYQFGPLRIGVGAARGNNMFEELEQQLANLNPPPAQGQNGNAPQQYGFGIRWDGMRRRGQGQHRQARGTGQEMLEAAERQIQREIDSLQASMSELQALRNVQAQLARIRLARQDGQQQPQPGTQAAALPNQQLRPALPTMTALTPNQQQNILHSGSDQLPQGLTLPEGWTMMPLQPMQQHQHIPVVFPAPPMPNMPNMPNLGQVQTGGMIVQGMPVQRQQTVQPDSASPVTPDVQSLADERTRLAEQRTRLQAEHRELLAARSRLEATQTQLRSQLGELTGELRREMDSITSTGVNGGPATGSSNQPTNTQTLTRPTPVQAQQAQPRSPQPQTQLPPPSQLPPSQQPVPPTSSRPVPSPRPIPTPSTASTLNSSSSINPPQRLASTSASTPTNGVNGARKPSPHRPAKSIGSSWGFPSVEDTDDNEQNDKRPQTQRKSSSDEDDDSDEESESDEDRPKRSVGVKPPSQTASPQVKGKLPMVGDDDDDDSDEPD</sequence>
<dbReference type="EC" id="2.3.2.27" evidence="1"/>
<evidence type="ECO:0000313" key="2">
    <source>
        <dbReference type="Proteomes" id="UP001172386"/>
    </source>
</evidence>
<keyword evidence="1" id="KW-0012">Acyltransferase</keyword>